<evidence type="ECO:0000256" key="1">
    <source>
        <dbReference type="SAM" id="MobiDB-lite"/>
    </source>
</evidence>
<organism evidence="3 4">
    <name type="scientific">Botrytis byssoidea</name>
    <dbReference type="NCBI Taxonomy" id="139641"/>
    <lineage>
        <taxon>Eukaryota</taxon>
        <taxon>Fungi</taxon>
        <taxon>Dikarya</taxon>
        <taxon>Ascomycota</taxon>
        <taxon>Pezizomycotina</taxon>
        <taxon>Leotiomycetes</taxon>
        <taxon>Helotiales</taxon>
        <taxon>Sclerotiniaceae</taxon>
        <taxon>Botrytis</taxon>
    </lineage>
</organism>
<keyword evidence="4" id="KW-1185">Reference proteome</keyword>
<sequence length="117" mass="13386">MGVVWCVVYDLLGWVGFSGGGGERKRGRGEEREDGKEFWGWMDWGLIFCGKGNGFGGKGDESESESDDDDDDDDQKKNLKSEEYEGEEWRDVWIQTLRGGRVEIDYLVEKREGKAYD</sequence>
<evidence type="ECO:0000313" key="4">
    <source>
        <dbReference type="Proteomes" id="UP000710849"/>
    </source>
</evidence>
<proteinExistence type="predicted"/>
<feature type="compositionally biased region" description="Acidic residues" evidence="1">
    <location>
        <begin position="62"/>
        <end position="73"/>
    </location>
</feature>
<dbReference type="RefSeq" id="XP_038733311.1">
    <property type="nucleotide sequence ID" value="XM_038875974.1"/>
</dbReference>
<feature type="region of interest" description="Disordered" evidence="1">
    <location>
        <begin position="54"/>
        <end position="85"/>
    </location>
</feature>
<protein>
    <submittedName>
        <fullName evidence="3">Uncharacterized protein</fullName>
    </submittedName>
</protein>
<dbReference type="Proteomes" id="UP000710849">
    <property type="component" value="Unassembled WGS sequence"/>
</dbReference>
<gene>
    <name evidence="3" type="ORF">EAE97_005462</name>
</gene>
<reference evidence="3 4" key="1">
    <citation type="journal article" date="2020" name="Genome Biol. Evol.">
        <title>Comparative genomics of Sclerotiniaceae.</title>
        <authorList>
            <person name="Valero Jimenez C.A."/>
            <person name="Steentjes M."/>
            <person name="Scholten O.E."/>
            <person name="Van Kan J.A.L."/>
        </authorList>
    </citation>
    <scope>NUCLEOTIDE SEQUENCE [LARGE SCALE GENOMIC DNA]</scope>
    <source>
        <strain evidence="3 4">MUCL 94</strain>
    </source>
</reference>
<feature type="compositionally biased region" description="Basic and acidic residues" evidence="1">
    <location>
        <begin position="74"/>
        <end position="85"/>
    </location>
</feature>
<name>A0A9P5IR21_9HELO</name>
<dbReference type="AlphaFoldDB" id="A0A9P5IR21"/>
<evidence type="ECO:0000256" key="2">
    <source>
        <dbReference type="SAM" id="SignalP"/>
    </source>
</evidence>
<evidence type="ECO:0000313" key="3">
    <source>
        <dbReference type="EMBL" id="KAF7944829.1"/>
    </source>
</evidence>
<feature type="chain" id="PRO_5040503240" evidence="2">
    <location>
        <begin position="21"/>
        <end position="117"/>
    </location>
</feature>
<accession>A0A9P5IR21</accession>
<feature type="signal peptide" evidence="2">
    <location>
        <begin position="1"/>
        <end position="20"/>
    </location>
</feature>
<dbReference type="EMBL" id="RCSW01000009">
    <property type="protein sequence ID" value="KAF7944829.1"/>
    <property type="molecule type" value="Genomic_DNA"/>
</dbReference>
<keyword evidence="2" id="KW-0732">Signal</keyword>
<dbReference type="GeneID" id="62149051"/>
<comment type="caution">
    <text evidence="3">The sequence shown here is derived from an EMBL/GenBank/DDBJ whole genome shotgun (WGS) entry which is preliminary data.</text>
</comment>